<dbReference type="AlphaFoldDB" id="A0A1M5JI21"/>
<keyword evidence="3 4" id="KW-0697">Rotamase</keyword>
<dbReference type="OrthoDB" id="1424215at2"/>
<evidence type="ECO:0000256" key="2">
    <source>
        <dbReference type="ARBA" id="ARBA00013194"/>
    </source>
</evidence>
<dbReference type="SUPFAM" id="SSF103647">
    <property type="entry name" value="TSP type-3 repeat"/>
    <property type="match status" value="1"/>
</dbReference>
<evidence type="ECO:0000313" key="7">
    <source>
        <dbReference type="Proteomes" id="UP000184522"/>
    </source>
</evidence>
<dbReference type="InterPro" id="IPR001179">
    <property type="entry name" value="PPIase_FKBP_dom"/>
</dbReference>
<evidence type="ECO:0000259" key="5">
    <source>
        <dbReference type="PROSITE" id="PS50059"/>
    </source>
</evidence>
<dbReference type="RefSeq" id="WP_073081356.1">
    <property type="nucleotide sequence ID" value="NZ_FQWS01000001.1"/>
</dbReference>
<dbReference type="EMBL" id="FQWS01000001">
    <property type="protein sequence ID" value="SHG39673.1"/>
    <property type="molecule type" value="Genomic_DNA"/>
</dbReference>
<reference evidence="7" key="1">
    <citation type="submission" date="2016-11" db="EMBL/GenBank/DDBJ databases">
        <authorList>
            <person name="Varghese N."/>
            <person name="Submissions S."/>
        </authorList>
    </citation>
    <scope>NUCLEOTIDE SEQUENCE [LARGE SCALE GENOMIC DNA]</scope>
    <source>
        <strain evidence="7">DSM 25330</strain>
    </source>
</reference>
<keyword evidence="7" id="KW-1185">Reference proteome</keyword>
<gene>
    <name evidence="6" type="ORF">SAMN05444148_0018</name>
</gene>
<dbReference type="PROSITE" id="PS50059">
    <property type="entry name" value="FKBP_PPIASE"/>
    <property type="match status" value="1"/>
</dbReference>
<dbReference type="InterPro" id="IPR028974">
    <property type="entry name" value="TSP_type-3_rpt"/>
</dbReference>
<evidence type="ECO:0000256" key="3">
    <source>
        <dbReference type="ARBA" id="ARBA00023110"/>
    </source>
</evidence>
<dbReference type="Gene3D" id="3.10.50.40">
    <property type="match status" value="1"/>
</dbReference>
<keyword evidence="4" id="KW-0413">Isomerase</keyword>
<organism evidence="6 7">
    <name type="scientific">Winogradskyella jejuensis</name>
    <dbReference type="NCBI Taxonomy" id="1089305"/>
    <lineage>
        <taxon>Bacteria</taxon>
        <taxon>Pseudomonadati</taxon>
        <taxon>Bacteroidota</taxon>
        <taxon>Flavobacteriia</taxon>
        <taxon>Flavobacteriales</taxon>
        <taxon>Flavobacteriaceae</taxon>
        <taxon>Winogradskyella</taxon>
    </lineage>
</organism>
<dbReference type="PROSITE" id="PS51257">
    <property type="entry name" value="PROKAR_LIPOPROTEIN"/>
    <property type="match status" value="1"/>
</dbReference>
<dbReference type="GO" id="GO:0003755">
    <property type="term" value="F:peptidyl-prolyl cis-trans isomerase activity"/>
    <property type="evidence" value="ECO:0007669"/>
    <property type="project" value="UniProtKB-KW"/>
</dbReference>
<evidence type="ECO:0000313" key="6">
    <source>
        <dbReference type="EMBL" id="SHG39673.1"/>
    </source>
</evidence>
<accession>A0A1M5JI21</accession>
<name>A0A1M5JI21_9FLAO</name>
<dbReference type="GO" id="GO:0005509">
    <property type="term" value="F:calcium ion binding"/>
    <property type="evidence" value="ECO:0007669"/>
    <property type="project" value="InterPro"/>
</dbReference>
<dbReference type="Proteomes" id="UP000184522">
    <property type="component" value="Unassembled WGS sequence"/>
</dbReference>
<dbReference type="InterPro" id="IPR046357">
    <property type="entry name" value="PPIase_dom_sf"/>
</dbReference>
<feature type="domain" description="PPIase FKBP-type" evidence="5">
    <location>
        <begin position="124"/>
        <end position="229"/>
    </location>
</feature>
<evidence type="ECO:0000256" key="4">
    <source>
        <dbReference type="PROSITE-ProRule" id="PRU00277"/>
    </source>
</evidence>
<dbReference type="STRING" id="1089305.SAMN05444148_0018"/>
<proteinExistence type="predicted"/>
<protein>
    <recommendedName>
        <fullName evidence="2 4">peptidylprolyl isomerase</fullName>
        <ecNumber evidence="2 4">5.2.1.8</ecNumber>
    </recommendedName>
</protein>
<comment type="catalytic activity">
    <reaction evidence="1 4">
        <text>[protein]-peptidylproline (omega=180) = [protein]-peptidylproline (omega=0)</text>
        <dbReference type="Rhea" id="RHEA:16237"/>
        <dbReference type="Rhea" id="RHEA-COMP:10747"/>
        <dbReference type="Rhea" id="RHEA-COMP:10748"/>
        <dbReference type="ChEBI" id="CHEBI:83833"/>
        <dbReference type="ChEBI" id="CHEBI:83834"/>
        <dbReference type="EC" id="5.2.1.8"/>
    </reaction>
</comment>
<sequence>MKLRTLLASITVFTIIIFACSPDDPDFIPVEDRDRGEQQLADNDSIVNYLQTYYYNKTELAMMTNPEPSDIILKIFEGTPDDGYSLLFTDDNLLTRTTTFEDTQYTYYILKINQGGGTESPKFTDKVRVEYEGSLIGTDDSVFDSAVSPTDFNLVGGGINAGGVITGWQRVFPEFNTAASFMTGSDVTYDDYGLGVMFLPSGLAYFSRQLIGIPSYSNLIFKFALFQTQENDHDNDGIPSYVEDLNNNLSVFDHDTDENSIVNYVDPDDDGDGVLTINELERREYIVDTNLGEEEPVLNINEFELTRTESMGIITITTGTIVDANNNSIPDYLDEDATTDYSEDN</sequence>
<evidence type="ECO:0000256" key="1">
    <source>
        <dbReference type="ARBA" id="ARBA00000971"/>
    </source>
</evidence>
<dbReference type="EC" id="5.2.1.8" evidence="2 4"/>
<dbReference type="SUPFAM" id="SSF54534">
    <property type="entry name" value="FKBP-like"/>
    <property type="match status" value="1"/>
</dbReference>